<dbReference type="Gene3D" id="1.10.357.140">
    <property type="entry name" value="UbiA prenyltransferase"/>
    <property type="match status" value="1"/>
</dbReference>
<evidence type="ECO:0000313" key="14">
    <source>
        <dbReference type="Proteomes" id="UP000320475"/>
    </source>
</evidence>
<dbReference type="PROSITE" id="PS00943">
    <property type="entry name" value="UBIA"/>
    <property type="match status" value="1"/>
</dbReference>
<sequence>MASYAAHVPAMASLKMLGLFGIGAFLLRGAGCTINDLWDRDIDKLVARTRDRPLAARTITPRQAVVFLGAQLSLGLMVLTQLNMYSIVLGASSMVLVVTYPLMKRVTFWPQGVLGLTFNWGALLGWSAMTGKLDLAVCLPLYAAGVFWTLHYDTVYAIQDVPDDRQVGVKSTALMLYDKMKVWLSGFAATNLALLTVAGAMNGHGVPYYVGLVGAASHYVWQIWNLDVKSAQDCARRFASNATLGFIVFLGIAVDCIRQRLFDEKTHQEMESGTVERGEDAARYM</sequence>
<dbReference type="Pfam" id="PF01040">
    <property type="entry name" value="UbiA"/>
    <property type="match status" value="1"/>
</dbReference>
<evidence type="ECO:0000313" key="11">
    <source>
        <dbReference type="EMBL" id="TPX45085.1"/>
    </source>
</evidence>
<evidence type="ECO:0000313" key="13">
    <source>
        <dbReference type="Proteomes" id="UP000317494"/>
    </source>
</evidence>
<keyword evidence="6 10" id="KW-1133">Transmembrane helix</keyword>
<dbReference type="InterPro" id="IPR006370">
    <property type="entry name" value="HB_polyprenyltransferase-like"/>
</dbReference>
<dbReference type="InterPro" id="IPR039653">
    <property type="entry name" value="Prenyltransferase"/>
</dbReference>
<comment type="similarity">
    <text evidence="3 10">Belongs to the UbiA prenyltransferase family.</text>
</comment>
<dbReference type="GO" id="GO:0008412">
    <property type="term" value="F:4-hydroxybenzoate polyprenyltransferase activity"/>
    <property type="evidence" value="ECO:0007669"/>
    <property type="project" value="UniProtKB-EC"/>
</dbReference>
<evidence type="ECO:0000256" key="5">
    <source>
        <dbReference type="ARBA" id="ARBA00022692"/>
    </source>
</evidence>
<keyword evidence="7 10" id="KW-0472">Membrane</keyword>
<organism evidence="11 14">
    <name type="scientific">Synchytrium endobioticum</name>
    <dbReference type="NCBI Taxonomy" id="286115"/>
    <lineage>
        <taxon>Eukaryota</taxon>
        <taxon>Fungi</taxon>
        <taxon>Fungi incertae sedis</taxon>
        <taxon>Chytridiomycota</taxon>
        <taxon>Chytridiomycota incertae sedis</taxon>
        <taxon>Chytridiomycetes</taxon>
        <taxon>Synchytriales</taxon>
        <taxon>Synchytriaceae</taxon>
        <taxon>Synchytrium</taxon>
    </lineage>
</organism>
<dbReference type="CDD" id="cd13959">
    <property type="entry name" value="PT_UbiA_COQ2"/>
    <property type="match status" value="1"/>
</dbReference>
<evidence type="ECO:0000256" key="2">
    <source>
        <dbReference type="ARBA" id="ARBA00004292"/>
    </source>
</evidence>
<comment type="catalytic activity">
    <reaction evidence="8 10">
        <text>an all-trans-polyprenyl diphosphate + 4-hydroxybenzoate = a 4-hydroxy-3-(all-trans-polyprenyl)benzoate + diphosphate</text>
        <dbReference type="Rhea" id="RHEA:44504"/>
        <dbReference type="Rhea" id="RHEA-COMP:9514"/>
        <dbReference type="Rhea" id="RHEA-COMP:9564"/>
        <dbReference type="ChEBI" id="CHEBI:17879"/>
        <dbReference type="ChEBI" id="CHEBI:33019"/>
        <dbReference type="ChEBI" id="CHEBI:58914"/>
        <dbReference type="ChEBI" id="CHEBI:78396"/>
        <dbReference type="EC" id="2.5.1.39"/>
    </reaction>
</comment>
<accession>A0A507D126</accession>
<gene>
    <name evidence="11" type="ORF">SeLEV6574_g04109</name>
    <name evidence="12" type="ORF">SeMB42_g03170</name>
</gene>
<keyword evidence="10" id="KW-0414">Isoprene biosynthesis</keyword>
<evidence type="ECO:0000256" key="10">
    <source>
        <dbReference type="HAMAP-Rule" id="MF_03189"/>
    </source>
</evidence>
<dbReference type="Proteomes" id="UP000317494">
    <property type="component" value="Unassembled WGS sequence"/>
</dbReference>
<dbReference type="GO" id="GO:0008299">
    <property type="term" value="P:isoprenoid biosynthetic process"/>
    <property type="evidence" value="ECO:0007669"/>
    <property type="project" value="UniProtKB-UniRule"/>
</dbReference>
<evidence type="ECO:0000256" key="6">
    <source>
        <dbReference type="ARBA" id="ARBA00022989"/>
    </source>
</evidence>
<protein>
    <recommendedName>
        <fullName evidence="10">4-hydroxybenzoate polyprenyltransferase, mitochondrial</fullName>
        <shortName evidence="10">4-HB polyprenyltransferase</shortName>
        <ecNumber evidence="10">2.5.1.39</ecNumber>
    </recommendedName>
    <alternativeName>
        <fullName evidence="10">Para-hydroxybenzoate--polyprenyltransferase</fullName>
        <shortName evidence="10">PHB:PPT</shortName>
        <shortName evidence="10">PHB:polyprenyltransferase</shortName>
    </alternativeName>
</protein>
<feature type="transmembrane region" description="Helical" evidence="10">
    <location>
        <begin position="238"/>
        <end position="257"/>
    </location>
</feature>
<dbReference type="PANTHER" id="PTHR11048">
    <property type="entry name" value="PRENYLTRANSFERASES"/>
    <property type="match status" value="1"/>
</dbReference>
<comment type="pathway">
    <text evidence="10">Cofactor biosynthesis; ubiquinone biosynthesis.</text>
</comment>
<comment type="function">
    <text evidence="9 10">Catalyzes the prenylation of para-hydroxybenzoate (PHB) with an all-trans polyprenyl group. Mediates the second step in the final reaction sequence of coenzyme Q (CoQ) biosynthesis, which is the condensation of the polyisoprenoid side chain with PHB, generating the first membrane-bound Q intermediate.</text>
</comment>
<comment type="caution">
    <text evidence="11">The sequence shown here is derived from an EMBL/GenBank/DDBJ whole genome shotgun (WGS) entry which is preliminary data.</text>
</comment>
<keyword evidence="10" id="KW-0496">Mitochondrion</keyword>
<keyword evidence="4 10" id="KW-0808">Transferase</keyword>
<dbReference type="InterPro" id="IPR000537">
    <property type="entry name" value="UbiA_prenyltransferase"/>
</dbReference>
<feature type="transmembrane region" description="Helical" evidence="10">
    <location>
        <begin position="59"/>
        <end position="79"/>
    </location>
</feature>
<dbReference type="InterPro" id="IPR030470">
    <property type="entry name" value="UbiA_prenylTrfase_CS"/>
</dbReference>
<dbReference type="VEuPathDB" id="FungiDB:SeMB42_g03170"/>
<evidence type="ECO:0000256" key="9">
    <source>
        <dbReference type="ARBA" id="ARBA00058997"/>
    </source>
</evidence>
<dbReference type="HAMAP" id="MF_01635">
    <property type="entry name" value="UbiA"/>
    <property type="match status" value="1"/>
</dbReference>
<dbReference type="InterPro" id="IPR044878">
    <property type="entry name" value="UbiA_sf"/>
</dbReference>
<comment type="subcellular location">
    <subcellularLocation>
        <location evidence="2 10">Mitochondrion inner membrane</location>
        <topology evidence="2 10">Multi-pass membrane protein</topology>
        <orientation evidence="2 10">Matrix side</orientation>
    </subcellularLocation>
</comment>
<dbReference type="UniPathway" id="UPA00232"/>
<dbReference type="PANTHER" id="PTHR11048:SF28">
    <property type="entry name" value="4-HYDROXYBENZOATE POLYPRENYLTRANSFERASE, MITOCHONDRIAL"/>
    <property type="match status" value="1"/>
</dbReference>
<dbReference type="GO" id="GO:0006744">
    <property type="term" value="P:ubiquinone biosynthetic process"/>
    <property type="evidence" value="ECO:0007669"/>
    <property type="project" value="UniProtKB-UniRule"/>
</dbReference>
<proteinExistence type="inferred from homology"/>
<dbReference type="Gene3D" id="1.20.120.1780">
    <property type="entry name" value="UbiA prenyltransferase"/>
    <property type="match status" value="1"/>
</dbReference>
<dbReference type="FunFam" id="1.20.120.1780:FF:000001">
    <property type="entry name" value="4-hydroxybenzoate octaprenyltransferase"/>
    <property type="match status" value="1"/>
</dbReference>
<keyword evidence="13" id="KW-1185">Reference proteome</keyword>
<evidence type="ECO:0000256" key="7">
    <source>
        <dbReference type="ARBA" id="ARBA00023136"/>
    </source>
</evidence>
<keyword evidence="10" id="KW-0999">Mitochondrion inner membrane</keyword>
<evidence type="ECO:0000256" key="3">
    <source>
        <dbReference type="ARBA" id="ARBA00005985"/>
    </source>
</evidence>
<dbReference type="AlphaFoldDB" id="A0A507D126"/>
<dbReference type="EC" id="2.5.1.39" evidence="10"/>
<evidence type="ECO:0000313" key="12">
    <source>
        <dbReference type="EMBL" id="TPX47832.1"/>
    </source>
</evidence>
<feature type="transmembrane region" description="Helical" evidence="10">
    <location>
        <begin position="108"/>
        <end position="126"/>
    </location>
</feature>
<evidence type="ECO:0000256" key="4">
    <source>
        <dbReference type="ARBA" id="ARBA00022679"/>
    </source>
</evidence>
<dbReference type="NCBIfam" id="TIGR01474">
    <property type="entry name" value="ubiA_proteo"/>
    <property type="match status" value="1"/>
</dbReference>
<dbReference type="EMBL" id="QEAM01000156">
    <property type="protein sequence ID" value="TPX45085.1"/>
    <property type="molecule type" value="Genomic_DNA"/>
</dbReference>
<reference evidence="13 14" key="1">
    <citation type="journal article" date="2019" name="Sci. Rep.">
        <title>Comparative genomics of chytrid fungi reveal insights into the obligate biotrophic and pathogenic lifestyle of Synchytrium endobioticum.</title>
        <authorList>
            <person name="van de Vossenberg B.T.L.H."/>
            <person name="Warris S."/>
            <person name="Nguyen H.D.T."/>
            <person name="van Gent-Pelzer M.P.E."/>
            <person name="Joly D.L."/>
            <person name="van de Geest H.C."/>
            <person name="Bonants P.J.M."/>
            <person name="Smith D.S."/>
            <person name="Levesque C.A."/>
            <person name="van der Lee T.A.J."/>
        </authorList>
    </citation>
    <scope>NUCLEOTIDE SEQUENCE [LARGE SCALE GENOMIC DNA]</scope>
    <source>
        <strain evidence="11 14">LEV6574</strain>
        <strain evidence="12 13">MB42</strain>
    </source>
</reference>
<comment type="cofactor">
    <cofactor evidence="1 10">
        <name>Mg(2+)</name>
        <dbReference type="ChEBI" id="CHEBI:18420"/>
    </cofactor>
</comment>
<dbReference type="GO" id="GO:0005743">
    <property type="term" value="C:mitochondrial inner membrane"/>
    <property type="evidence" value="ECO:0007669"/>
    <property type="project" value="UniProtKB-SubCell"/>
</dbReference>
<dbReference type="OrthoDB" id="18170at2759"/>
<feature type="transmembrane region" description="Helical" evidence="10">
    <location>
        <begin position="208"/>
        <end position="226"/>
    </location>
</feature>
<evidence type="ECO:0000256" key="1">
    <source>
        <dbReference type="ARBA" id="ARBA00001946"/>
    </source>
</evidence>
<dbReference type="EMBL" id="QEAN01000109">
    <property type="protein sequence ID" value="TPX47832.1"/>
    <property type="molecule type" value="Genomic_DNA"/>
</dbReference>
<dbReference type="FunFam" id="1.10.357.140:FF:000003">
    <property type="entry name" value="4-hydroxybenzoate polyprenyltransferase, mitochondrial"/>
    <property type="match status" value="1"/>
</dbReference>
<feature type="transmembrane region" description="Helical" evidence="10">
    <location>
        <begin position="182"/>
        <end position="201"/>
    </location>
</feature>
<dbReference type="STRING" id="286115.A0A507D126"/>
<name>A0A507D126_9FUNG</name>
<keyword evidence="5 10" id="KW-0812">Transmembrane</keyword>
<evidence type="ECO:0000256" key="8">
    <source>
        <dbReference type="ARBA" id="ARBA00052313"/>
    </source>
</evidence>
<dbReference type="Proteomes" id="UP000320475">
    <property type="component" value="Unassembled WGS sequence"/>
</dbReference>
<feature type="transmembrane region" description="Helical" evidence="10">
    <location>
        <begin position="133"/>
        <end position="152"/>
    </location>
</feature>
<keyword evidence="10" id="KW-0831">Ubiquinone biosynthesis</keyword>